<dbReference type="PANTHER" id="PTHR42756:SF1">
    <property type="entry name" value="TRANSCRIPTIONAL REPRESSOR OF EMRAB OPERON"/>
    <property type="match status" value="1"/>
</dbReference>
<feature type="domain" description="HTH marR-type" evidence="4">
    <location>
        <begin position="15"/>
        <end position="151"/>
    </location>
</feature>
<dbReference type="Gene3D" id="1.10.10.10">
    <property type="entry name" value="Winged helix-like DNA-binding domain superfamily/Winged helix DNA-binding domain"/>
    <property type="match status" value="1"/>
</dbReference>
<dbReference type="GO" id="GO:0003677">
    <property type="term" value="F:DNA binding"/>
    <property type="evidence" value="ECO:0007669"/>
    <property type="project" value="UniProtKB-KW"/>
</dbReference>
<keyword evidence="3" id="KW-0804">Transcription</keyword>
<dbReference type="AlphaFoldDB" id="A0A916RTF3"/>
<evidence type="ECO:0000256" key="3">
    <source>
        <dbReference type="ARBA" id="ARBA00023163"/>
    </source>
</evidence>
<dbReference type="PANTHER" id="PTHR42756">
    <property type="entry name" value="TRANSCRIPTIONAL REGULATOR, MARR"/>
    <property type="match status" value="1"/>
</dbReference>
<dbReference type="PROSITE" id="PS50995">
    <property type="entry name" value="HTH_MARR_2"/>
    <property type="match status" value="1"/>
</dbReference>
<dbReference type="InterPro" id="IPR000835">
    <property type="entry name" value="HTH_MarR-typ"/>
</dbReference>
<dbReference type="SUPFAM" id="SSF46785">
    <property type="entry name" value="Winged helix' DNA-binding domain"/>
    <property type="match status" value="1"/>
</dbReference>
<dbReference type="Proteomes" id="UP000636264">
    <property type="component" value="Unassembled WGS sequence"/>
</dbReference>
<keyword evidence="2" id="KW-0238">DNA-binding</keyword>
<name>A0A916RTF3_9HYPH</name>
<proteinExistence type="predicted"/>
<evidence type="ECO:0000313" key="5">
    <source>
        <dbReference type="EMBL" id="GGA68844.1"/>
    </source>
</evidence>
<dbReference type="InterPro" id="IPR036390">
    <property type="entry name" value="WH_DNA-bd_sf"/>
</dbReference>
<dbReference type="SMART" id="SM00347">
    <property type="entry name" value="HTH_MARR"/>
    <property type="match status" value="1"/>
</dbReference>
<dbReference type="GO" id="GO:0003700">
    <property type="term" value="F:DNA-binding transcription factor activity"/>
    <property type="evidence" value="ECO:0007669"/>
    <property type="project" value="InterPro"/>
</dbReference>
<sequence>MAGTMDEGQQDRVVLGSLRENLPFLTRALRAYIRAENAEFFNDLATEHGEIAILSVIALNPGISQNDLAAILVFKKSAITKLVKELEARGLIERAKSAADKRFNALQLTAAGQLRYEKISERVTTQHAAIFETFTKEERSQFFDLLNKLYAHLGERQARRTGLSAAIAVDGDD</sequence>
<dbReference type="Pfam" id="PF12802">
    <property type="entry name" value="MarR_2"/>
    <property type="match status" value="1"/>
</dbReference>
<dbReference type="InterPro" id="IPR036388">
    <property type="entry name" value="WH-like_DNA-bd_sf"/>
</dbReference>
<protein>
    <recommendedName>
        <fullName evidence="4">HTH marR-type domain-containing protein</fullName>
    </recommendedName>
</protein>
<reference evidence="5" key="1">
    <citation type="journal article" date="2014" name="Int. J. Syst. Evol. Microbiol.">
        <title>Complete genome sequence of Corynebacterium casei LMG S-19264T (=DSM 44701T), isolated from a smear-ripened cheese.</title>
        <authorList>
            <consortium name="US DOE Joint Genome Institute (JGI-PGF)"/>
            <person name="Walter F."/>
            <person name="Albersmeier A."/>
            <person name="Kalinowski J."/>
            <person name="Ruckert C."/>
        </authorList>
    </citation>
    <scope>NUCLEOTIDE SEQUENCE</scope>
    <source>
        <strain evidence="5">CGMCC 1.15320</strain>
    </source>
</reference>
<keyword evidence="1" id="KW-0805">Transcription regulation</keyword>
<dbReference type="EMBL" id="BMIF01000006">
    <property type="protein sequence ID" value="GGA68844.1"/>
    <property type="molecule type" value="Genomic_DNA"/>
</dbReference>
<reference evidence="5" key="2">
    <citation type="submission" date="2020-09" db="EMBL/GenBank/DDBJ databases">
        <authorList>
            <person name="Sun Q."/>
            <person name="Zhou Y."/>
        </authorList>
    </citation>
    <scope>NUCLEOTIDE SEQUENCE</scope>
    <source>
        <strain evidence="5">CGMCC 1.15320</strain>
    </source>
</reference>
<organism evidence="5 6">
    <name type="scientific">Nitratireductor aestuarii</name>
    <dbReference type="NCBI Taxonomy" id="1735103"/>
    <lineage>
        <taxon>Bacteria</taxon>
        <taxon>Pseudomonadati</taxon>
        <taxon>Pseudomonadota</taxon>
        <taxon>Alphaproteobacteria</taxon>
        <taxon>Hyphomicrobiales</taxon>
        <taxon>Phyllobacteriaceae</taxon>
        <taxon>Nitratireductor</taxon>
    </lineage>
</organism>
<evidence type="ECO:0000259" key="4">
    <source>
        <dbReference type="PROSITE" id="PS50995"/>
    </source>
</evidence>
<comment type="caution">
    <text evidence="5">The sequence shown here is derived from an EMBL/GenBank/DDBJ whole genome shotgun (WGS) entry which is preliminary data.</text>
</comment>
<gene>
    <name evidence="5" type="ORF">GCM10011385_23360</name>
</gene>
<dbReference type="PROSITE" id="PS01117">
    <property type="entry name" value="HTH_MARR_1"/>
    <property type="match status" value="1"/>
</dbReference>
<evidence type="ECO:0000313" key="6">
    <source>
        <dbReference type="Proteomes" id="UP000636264"/>
    </source>
</evidence>
<dbReference type="RefSeq" id="WP_188721235.1">
    <property type="nucleotide sequence ID" value="NZ_BMIF01000006.1"/>
</dbReference>
<evidence type="ECO:0000256" key="2">
    <source>
        <dbReference type="ARBA" id="ARBA00023125"/>
    </source>
</evidence>
<dbReference type="PRINTS" id="PR00598">
    <property type="entry name" value="HTHMARR"/>
</dbReference>
<keyword evidence="6" id="KW-1185">Reference proteome</keyword>
<dbReference type="InterPro" id="IPR023187">
    <property type="entry name" value="Tscrpt_reg_MarR-type_CS"/>
</dbReference>
<evidence type="ECO:0000256" key="1">
    <source>
        <dbReference type="ARBA" id="ARBA00023015"/>
    </source>
</evidence>
<accession>A0A916RTF3</accession>